<dbReference type="Proteomes" id="UP000316508">
    <property type="component" value="Unassembled WGS sequence"/>
</dbReference>
<evidence type="ECO:0000313" key="2">
    <source>
        <dbReference type="EMBL" id="TSJ84288.1"/>
    </source>
</evidence>
<feature type="compositionally biased region" description="Polar residues" evidence="1">
    <location>
        <begin position="218"/>
        <end position="230"/>
    </location>
</feature>
<accession>A0A556R5W8</accession>
<proteinExistence type="predicted"/>
<dbReference type="EMBL" id="VMHK01000001">
    <property type="protein sequence ID" value="TSJ84288.1"/>
    <property type="molecule type" value="Genomic_DNA"/>
</dbReference>
<sequence>MANDEQCQNEESLRERIVRHEWEQFQQVNNEGGPANCQGNWPMFHQMRLSQFLTWPHPLLTSYADDLDQADKQGRNLLTEKYGRMMESTAPDQYHSSIAPYLPRLGLDRQGQQERIIDRQVAWAKDFRERYPRLGQEMRVLRTSEDTPEATSFETYLRGELGTYSARTLDLYQSMVDQIEARGGNLTEETILATVQMNGFETLDEAEQAQDRPPEPQSGASISSTCRTVR</sequence>
<organism evidence="2 3">
    <name type="scientific">Bifidobacterium apousia</name>
    <dbReference type="NCBI Taxonomy" id="2750996"/>
    <lineage>
        <taxon>Bacteria</taxon>
        <taxon>Bacillati</taxon>
        <taxon>Actinomycetota</taxon>
        <taxon>Actinomycetes</taxon>
        <taxon>Bifidobacteriales</taxon>
        <taxon>Bifidobacteriaceae</taxon>
        <taxon>Bifidobacterium</taxon>
    </lineage>
</organism>
<evidence type="ECO:0000313" key="3">
    <source>
        <dbReference type="Proteomes" id="UP000316508"/>
    </source>
</evidence>
<reference evidence="2 3" key="1">
    <citation type="submission" date="2019-07" db="EMBL/GenBank/DDBJ databases">
        <title>Bifidobacterium asteroides genomes.</title>
        <authorList>
            <person name="Zheng H."/>
        </authorList>
    </citation>
    <scope>NUCLEOTIDE SEQUENCE [LARGE SCALE GENOMIC DNA]</scope>
    <source>
        <strain evidence="2 3">W8102</strain>
    </source>
</reference>
<dbReference type="InterPro" id="IPR025191">
    <property type="entry name" value="DUF4125"/>
</dbReference>
<name>A0A556R5W8_9BIFI</name>
<gene>
    <name evidence="2" type="ORF">FPK30_02175</name>
</gene>
<comment type="caution">
    <text evidence="2">The sequence shown here is derived from an EMBL/GenBank/DDBJ whole genome shotgun (WGS) entry which is preliminary data.</text>
</comment>
<dbReference type="RefSeq" id="WP_144085083.1">
    <property type="nucleotide sequence ID" value="NZ_JACFRS010000001.1"/>
</dbReference>
<keyword evidence="3" id="KW-1185">Reference proteome</keyword>
<feature type="region of interest" description="Disordered" evidence="1">
    <location>
        <begin position="205"/>
        <end position="230"/>
    </location>
</feature>
<evidence type="ECO:0000256" key="1">
    <source>
        <dbReference type="SAM" id="MobiDB-lite"/>
    </source>
</evidence>
<dbReference type="Pfam" id="PF13526">
    <property type="entry name" value="DUF4125"/>
    <property type="match status" value="1"/>
</dbReference>
<protein>
    <submittedName>
        <fullName evidence="2">DUF4125 family protein</fullName>
    </submittedName>
</protein>
<dbReference type="AlphaFoldDB" id="A0A556R5W8"/>